<accession>A0ABN6HWS8</accession>
<reference evidence="3 4" key="1">
    <citation type="submission" date="2021-06" db="EMBL/GenBank/DDBJ databases">
        <title>Whole genome sequences of Flavobacterium sp. KK2020170 and assembly.</title>
        <authorList>
            <person name="Kitahara K."/>
            <person name="Miyoshi S."/>
            <person name="Uesaka K."/>
        </authorList>
    </citation>
    <scope>NUCLEOTIDE SEQUENCE [LARGE SCALE GENOMIC DNA]</scope>
    <source>
        <strain evidence="3 4">KK2020170</strain>
    </source>
</reference>
<feature type="transmembrane region" description="Helical" evidence="1">
    <location>
        <begin position="283"/>
        <end position="302"/>
    </location>
</feature>
<keyword evidence="1" id="KW-1133">Transmembrane helix</keyword>
<organism evidence="3 4">
    <name type="scientific">Flavobacterium okayamense</name>
    <dbReference type="NCBI Taxonomy" id="2830782"/>
    <lineage>
        <taxon>Bacteria</taxon>
        <taxon>Pseudomonadati</taxon>
        <taxon>Bacteroidota</taxon>
        <taxon>Flavobacteriia</taxon>
        <taxon>Flavobacteriales</taxon>
        <taxon>Flavobacteriaceae</taxon>
        <taxon>Flavobacterium</taxon>
    </lineage>
</organism>
<protein>
    <submittedName>
        <fullName evidence="3">Acyltransferase</fullName>
    </submittedName>
</protein>
<gene>
    <name evidence="3" type="ORF">KK2020170_01400</name>
</gene>
<feature type="transmembrane region" description="Helical" evidence="1">
    <location>
        <begin position="12"/>
        <end position="33"/>
    </location>
</feature>
<dbReference type="InterPro" id="IPR050879">
    <property type="entry name" value="Acyltransferase_3"/>
</dbReference>
<evidence type="ECO:0000259" key="2">
    <source>
        <dbReference type="Pfam" id="PF01757"/>
    </source>
</evidence>
<evidence type="ECO:0000313" key="3">
    <source>
        <dbReference type="EMBL" id="BCY27272.1"/>
    </source>
</evidence>
<dbReference type="EMBL" id="AP024749">
    <property type="protein sequence ID" value="BCY27272.1"/>
    <property type="molecule type" value="Genomic_DNA"/>
</dbReference>
<evidence type="ECO:0000313" key="4">
    <source>
        <dbReference type="Proteomes" id="UP000825258"/>
    </source>
</evidence>
<feature type="transmembrane region" description="Helical" evidence="1">
    <location>
        <begin position="244"/>
        <end position="262"/>
    </location>
</feature>
<keyword evidence="1" id="KW-0812">Transmembrane</keyword>
<dbReference type="PANTHER" id="PTHR23028:SF53">
    <property type="entry name" value="ACYL_TRANSF_3 DOMAIN-CONTAINING PROTEIN"/>
    <property type="match status" value="1"/>
</dbReference>
<feature type="transmembrane region" description="Helical" evidence="1">
    <location>
        <begin position="134"/>
        <end position="153"/>
    </location>
</feature>
<dbReference type="Proteomes" id="UP000825258">
    <property type="component" value="Chromosome"/>
</dbReference>
<feature type="transmembrane region" description="Helical" evidence="1">
    <location>
        <begin position="160"/>
        <end position="176"/>
    </location>
</feature>
<keyword evidence="1" id="KW-0472">Membrane</keyword>
<feature type="transmembrane region" description="Helical" evidence="1">
    <location>
        <begin position="182"/>
        <end position="204"/>
    </location>
</feature>
<feature type="transmembrane region" description="Helical" evidence="1">
    <location>
        <begin position="45"/>
        <end position="65"/>
    </location>
</feature>
<dbReference type="RefSeq" id="WP_221258907.1">
    <property type="nucleotide sequence ID" value="NZ_AP024749.1"/>
</dbReference>
<keyword evidence="4" id="KW-1185">Reference proteome</keyword>
<dbReference type="Pfam" id="PF01757">
    <property type="entry name" value="Acyl_transf_3"/>
    <property type="match status" value="1"/>
</dbReference>
<sequence>MEKKRIDSLDALRGLAALAVVLRHYTTIFSIDYGVPESFKFEFKYGYLGVELFFLISGFVIFMTIEQVKSSKEFIIKRFVRLFPTYWLSILITTSAILFFGLPKMQFSSKDFLVNLTMIQDVVNPIFHTKHIDGVYWSLAVELLFYGFILLLFKLKWLTHIKLIGFLWVLISIICIPNDISVFMLGVIFNLKWSPLFFAGILFYKLWKYDLEKMKLSTHILIVFSLLAYFFLTLTKFEEESKSNIVECIVATLFFIIFYLVAYQKLKFLGKNKVLLFLGKISYPLYLIHQNIGYIVLFYLIQTLKFDYQIIILIPILISILLATIIVFKFEAVYLDRLKKYLLNKFQ</sequence>
<feature type="domain" description="Acyltransferase 3" evidence="2">
    <location>
        <begin position="7"/>
        <end position="327"/>
    </location>
</feature>
<feature type="transmembrane region" description="Helical" evidence="1">
    <location>
        <begin position="216"/>
        <end position="232"/>
    </location>
</feature>
<dbReference type="GO" id="GO:0016746">
    <property type="term" value="F:acyltransferase activity"/>
    <property type="evidence" value="ECO:0007669"/>
    <property type="project" value="UniProtKB-KW"/>
</dbReference>
<feature type="transmembrane region" description="Helical" evidence="1">
    <location>
        <begin position="86"/>
        <end position="103"/>
    </location>
</feature>
<evidence type="ECO:0000256" key="1">
    <source>
        <dbReference type="SAM" id="Phobius"/>
    </source>
</evidence>
<keyword evidence="3" id="KW-0012">Acyltransferase</keyword>
<dbReference type="PANTHER" id="PTHR23028">
    <property type="entry name" value="ACETYLTRANSFERASE"/>
    <property type="match status" value="1"/>
</dbReference>
<feature type="transmembrane region" description="Helical" evidence="1">
    <location>
        <begin position="308"/>
        <end position="330"/>
    </location>
</feature>
<name>A0ABN6HWS8_9FLAO</name>
<keyword evidence="3" id="KW-0808">Transferase</keyword>
<proteinExistence type="predicted"/>
<dbReference type="InterPro" id="IPR002656">
    <property type="entry name" value="Acyl_transf_3_dom"/>
</dbReference>